<dbReference type="EMBL" id="SGPL01000384">
    <property type="protein sequence ID" value="THH13135.1"/>
    <property type="molecule type" value="Genomic_DNA"/>
</dbReference>
<proteinExistence type="predicted"/>
<evidence type="ECO:0000313" key="1">
    <source>
        <dbReference type="EMBL" id="THH13135.1"/>
    </source>
</evidence>
<dbReference type="AlphaFoldDB" id="A0A4S4LMI3"/>
<name>A0A4S4LMI3_9AGAM</name>
<accession>A0A4S4LMI3</accession>
<comment type="caution">
    <text evidence="1">The sequence shown here is derived from an EMBL/GenBank/DDBJ whole genome shotgun (WGS) entry which is preliminary data.</text>
</comment>
<protein>
    <submittedName>
        <fullName evidence="1">Uncharacterized protein</fullName>
    </submittedName>
</protein>
<dbReference type="Proteomes" id="UP000310158">
    <property type="component" value="Unassembled WGS sequence"/>
</dbReference>
<gene>
    <name evidence="1" type="ORF">EW146_g7054</name>
</gene>
<evidence type="ECO:0000313" key="2">
    <source>
        <dbReference type="Proteomes" id="UP000310158"/>
    </source>
</evidence>
<sequence>MDPISIVSAVVSTALTIQQWIDQSKSRNTIIRELSTTVSRISTILSPLFASLPSNDSTLVLVDAAAHLDTTTLTCLQDMGEVLGRTQDHLSLWSDKRRGKRATLLSFLSPSTVINELRDDEKILTQRLSLLSFALQVFAFRAAQLPLPTRPVSTLDLLRSAEVKRFWVDKIGGDVFCCSGKQFCVALSHWINIHLDETTCDTLLLRLDEFAVGGVTPSSLDRFVGRQTLREAIGQLGIIQGNQLLIQLFNTMLITLCRWAGTRFPVSVKPIELRTVRPLIVWIDDVPDNNEYLIDSARALGIIVIKLTSTAAAKVWINANDELLRRTDRARRLRFISDNARWESHPQSPSSDLLNLSAGETILRYLRGRQYTSPVLIYCGASIMHTQYVLRYTRAGSTVSSAVCKGYIEALLQRSDWEDESWASFDVQPAISA</sequence>
<reference evidence="1 2" key="1">
    <citation type="submission" date="2019-02" db="EMBL/GenBank/DDBJ databases">
        <title>Genome sequencing of the rare red list fungi Bondarzewia mesenterica.</title>
        <authorList>
            <person name="Buettner E."/>
            <person name="Kellner H."/>
        </authorList>
    </citation>
    <scope>NUCLEOTIDE SEQUENCE [LARGE SCALE GENOMIC DNA]</scope>
    <source>
        <strain evidence="1 2">DSM 108281</strain>
    </source>
</reference>
<keyword evidence="2" id="KW-1185">Reference proteome</keyword>
<dbReference type="OrthoDB" id="3254241at2759"/>
<organism evidence="1 2">
    <name type="scientific">Bondarzewia mesenterica</name>
    <dbReference type="NCBI Taxonomy" id="1095465"/>
    <lineage>
        <taxon>Eukaryota</taxon>
        <taxon>Fungi</taxon>
        <taxon>Dikarya</taxon>
        <taxon>Basidiomycota</taxon>
        <taxon>Agaricomycotina</taxon>
        <taxon>Agaricomycetes</taxon>
        <taxon>Russulales</taxon>
        <taxon>Bondarzewiaceae</taxon>
        <taxon>Bondarzewia</taxon>
    </lineage>
</organism>